<keyword evidence="2" id="KW-1185">Reference proteome</keyword>
<dbReference type="EMBL" id="MCGO01000009">
    <property type="protein sequence ID" value="ORY49342.1"/>
    <property type="molecule type" value="Genomic_DNA"/>
</dbReference>
<dbReference type="AlphaFoldDB" id="A0A1Y2CQN9"/>
<sequence>MLDRAPLQSFLPNLITGIRRSKTSDKRLLKPSAETSQAIYNWVVEDSHIPPMPLRWKGSSGTSAKTASQAFHIPSRAAKIKITQLSSKLILRILSYAVVFVSDPCVFQQICKKFHRAFNANPALADEMIWKILVQRYADLSEDMPTVRHPGESWKDVMKLWFTSSQLSLGSKASSHQYSSNSTLHCSSTPGTLSTGFVFSADIVDELPKELTEISALLGPCKLVDGRIYYIQESAAGGGERDSKLMVLCPATGNGPICVSDFPRKAALFSGSFLNEPAFALCLRNTSRTDATSESEDTIVLGLDADSLCQDSHTYLFKNTLVLAQNQHSDRMKGRPVIDARYGNNQTPFSEKPTTLSVFQLSLESSEATGGPATLLRNSYAPETAIMNPCCNEFKNSLTVRDKLMNALKSDRATSIRIQQIPTTSFSTLRTRCSRPSTKRHYSFSDFTDAGDDQTNDASLESSSTASSSTASFFEDEDAAQGATLDLSQRNLHIHGISLTRFHMIVVSTKFQPLNKDVKGGECLVKVVLSVYSLKTLLLVTEMFINELSFTQRNRLFGKVKVGHTVCGAGKKVWIWLEGVELGGTESRNPLMTGSGGECEIRPEVACIDVYSSSLKVYERKRKEGSSAGKQPWIKWRRGLEVHGNCEKGAWVFFKQEDKGEEQCCWLKLC</sequence>
<name>A0A1Y2CQN9_9FUNG</name>
<protein>
    <recommendedName>
        <fullName evidence="3">F-box domain-containing protein</fullName>
    </recommendedName>
</protein>
<proteinExistence type="predicted"/>
<organism evidence="1 2">
    <name type="scientific">Rhizoclosmatium globosum</name>
    <dbReference type="NCBI Taxonomy" id="329046"/>
    <lineage>
        <taxon>Eukaryota</taxon>
        <taxon>Fungi</taxon>
        <taxon>Fungi incertae sedis</taxon>
        <taxon>Chytridiomycota</taxon>
        <taxon>Chytridiomycota incertae sedis</taxon>
        <taxon>Chytridiomycetes</taxon>
        <taxon>Chytridiales</taxon>
        <taxon>Chytriomycetaceae</taxon>
        <taxon>Rhizoclosmatium</taxon>
    </lineage>
</organism>
<accession>A0A1Y2CQN9</accession>
<reference evidence="1 2" key="1">
    <citation type="submission" date="2016-07" db="EMBL/GenBank/DDBJ databases">
        <title>Pervasive Adenine N6-methylation of Active Genes in Fungi.</title>
        <authorList>
            <consortium name="DOE Joint Genome Institute"/>
            <person name="Mondo S.J."/>
            <person name="Dannebaum R.O."/>
            <person name="Kuo R.C."/>
            <person name="Labutti K."/>
            <person name="Haridas S."/>
            <person name="Kuo A."/>
            <person name="Salamov A."/>
            <person name="Ahrendt S.R."/>
            <person name="Lipzen A."/>
            <person name="Sullivan W."/>
            <person name="Andreopoulos W.B."/>
            <person name="Clum A."/>
            <person name="Lindquist E."/>
            <person name="Daum C."/>
            <person name="Ramamoorthy G.K."/>
            <person name="Gryganskyi A."/>
            <person name="Culley D."/>
            <person name="Magnuson J.K."/>
            <person name="James T.Y."/>
            <person name="O'Malley M.A."/>
            <person name="Stajich J.E."/>
            <person name="Spatafora J.W."/>
            <person name="Visel A."/>
            <person name="Grigoriev I.V."/>
        </authorList>
    </citation>
    <scope>NUCLEOTIDE SEQUENCE [LARGE SCALE GENOMIC DNA]</scope>
    <source>
        <strain evidence="1 2">JEL800</strain>
    </source>
</reference>
<dbReference type="OrthoDB" id="2125148at2759"/>
<evidence type="ECO:0000313" key="2">
    <source>
        <dbReference type="Proteomes" id="UP000193642"/>
    </source>
</evidence>
<evidence type="ECO:0008006" key="3">
    <source>
        <dbReference type="Google" id="ProtNLM"/>
    </source>
</evidence>
<comment type="caution">
    <text evidence="1">The sequence shown here is derived from an EMBL/GenBank/DDBJ whole genome shotgun (WGS) entry which is preliminary data.</text>
</comment>
<dbReference type="Proteomes" id="UP000193642">
    <property type="component" value="Unassembled WGS sequence"/>
</dbReference>
<gene>
    <name evidence="1" type="ORF">BCR33DRAFT_713702</name>
</gene>
<evidence type="ECO:0000313" key="1">
    <source>
        <dbReference type="EMBL" id="ORY49342.1"/>
    </source>
</evidence>